<reference evidence="14 15" key="1">
    <citation type="submission" date="2019-07" db="EMBL/GenBank/DDBJ databases">
        <title>Genome assembly of two rare yeast pathogens: Diutina rugosa and Trichomonascus ciferrii.</title>
        <authorList>
            <person name="Mixao V."/>
            <person name="Saus E."/>
            <person name="Hansen A."/>
            <person name="Lass-Flor C."/>
            <person name="Gabaldon T."/>
        </authorList>
    </citation>
    <scope>NUCLEOTIDE SEQUENCE [LARGE SCALE GENOMIC DNA]</scope>
    <source>
        <strain evidence="14 15">CBS 613</strain>
    </source>
</reference>
<dbReference type="Proteomes" id="UP000449547">
    <property type="component" value="Unassembled WGS sequence"/>
</dbReference>
<evidence type="ECO:0000256" key="2">
    <source>
        <dbReference type="ARBA" id="ARBA00022527"/>
    </source>
</evidence>
<dbReference type="RefSeq" id="XP_034010346.1">
    <property type="nucleotide sequence ID" value="XM_034157871.1"/>
</dbReference>
<dbReference type="GO" id="GO:0005524">
    <property type="term" value="F:ATP binding"/>
    <property type="evidence" value="ECO:0007669"/>
    <property type="project" value="UniProtKB-UniRule"/>
</dbReference>
<comment type="similarity">
    <text evidence="11">Belongs to the protein kinase superfamily.</text>
</comment>
<feature type="region of interest" description="Disordered" evidence="12">
    <location>
        <begin position="1"/>
        <end position="124"/>
    </location>
</feature>
<proteinExistence type="inferred from homology"/>
<evidence type="ECO:0000313" key="15">
    <source>
        <dbReference type="Proteomes" id="UP000449547"/>
    </source>
</evidence>
<gene>
    <name evidence="14" type="ORF">DIURU_004943</name>
</gene>
<evidence type="ECO:0000256" key="8">
    <source>
        <dbReference type="ARBA" id="ARBA00048679"/>
    </source>
</evidence>
<dbReference type="InterPro" id="IPR008271">
    <property type="entry name" value="Ser/Thr_kinase_AS"/>
</dbReference>
<dbReference type="GeneID" id="54783594"/>
<dbReference type="GO" id="GO:0005829">
    <property type="term" value="C:cytosol"/>
    <property type="evidence" value="ECO:0007669"/>
    <property type="project" value="TreeGrafter"/>
</dbReference>
<evidence type="ECO:0000256" key="9">
    <source>
        <dbReference type="ARBA" id="ARBA00078109"/>
    </source>
</evidence>
<dbReference type="CDD" id="cd13994">
    <property type="entry name" value="STKc_HAL4_like"/>
    <property type="match status" value="1"/>
</dbReference>
<feature type="compositionally biased region" description="Polar residues" evidence="12">
    <location>
        <begin position="76"/>
        <end position="105"/>
    </location>
</feature>
<feature type="domain" description="Protein kinase" evidence="13">
    <location>
        <begin position="219"/>
        <end position="484"/>
    </location>
</feature>
<dbReference type="PROSITE" id="PS50011">
    <property type="entry name" value="PROTEIN_KINASE_DOM"/>
    <property type="match status" value="1"/>
</dbReference>
<dbReference type="SMART" id="SM00220">
    <property type="entry name" value="S_TKc"/>
    <property type="match status" value="1"/>
</dbReference>
<organism evidence="14 15">
    <name type="scientific">Diutina rugosa</name>
    <name type="common">Yeast</name>
    <name type="synonym">Candida rugosa</name>
    <dbReference type="NCBI Taxonomy" id="5481"/>
    <lineage>
        <taxon>Eukaryota</taxon>
        <taxon>Fungi</taxon>
        <taxon>Dikarya</taxon>
        <taxon>Ascomycota</taxon>
        <taxon>Saccharomycotina</taxon>
        <taxon>Pichiomycetes</taxon>
        <taxon>Debaryomycetaceae</taxon>
        <taxon>Diutina</taxon>
    </lineage>
</organism>
<dbReference type="InterPro" id="IPR017441">
    <property type="entry name" value="Protein_kinase_ATP_BS"/>
</dbReference>
<evidence type="ECO:0000256" key="6">
    <source>
        <dbReference type="ARBA" id="ARBA00022840"/>
    </source>
</evidence>
<keyword evidence="5" id="KW-0418">Kinase</keyword>
<feature type="compositionally biased region" description="Low complexity" evidence="12">
    <location>
        <begin position="47"/>
        <end position="65"/>
    </location>
</feature>
<dbReference type="InterPro" id="IPR011009">
    <property type="entry name" value="Kinase-like_dom_sf"/>
</dbReference>
<protein>
    <recommendedName>
        <fullName evidence="1">non-specific serine/threonine protein kinase</fullName>
        <ecNumber evidence="1">2.7.11.1</ecNumber>
    </recommendedName>
    <alternativeName>
        <fullName evidence="9">Halotolerance protein 4</fullName>
    </alternativeName>
</protein>
<feature type="compositionally biased region" description="Low complexity" evidence="12">
    <location>
        <begin position="23"/>
        <end position="32"/>
    </location>
</feature>
<comment type="catalytic activity">
    <reaction evidence="8">
        <text>L-seryl-[protein] + ATP = O-phospho-L-seryl-[protein] + ADP + H(+)</text>
        <dbReference type="Rhea" id="RHEA:17989"/>
        <dbReference type="Rhea" id="RHEA-COMP:9863"/>
        <dbReference type="Rhea" id="RHEA-COMP:11604"/>
        <dbReference type="ChEBI" id="CHEBI:15378"/>
        <dbReference type="ChEBI" id="CHEBI:29999"/>
        <dbReference type="ChEBI" id="CHEBI:30616"/>
        <dbReference type="ChEBI" id="CHEBI:83421"/>
        <dbReference type="ChEBI" id="CHEBI:456216"/>
        <dbReference type="EC" id="2.7.11.1"/>
    </reaction>
</comment>
<comment type="caution">
    <text evidence="14">The sequence shown here is derived from an EMBL/GenBank/DDBJ whole genome shotgun (WGS) entry which is preliminary data.</text>
</comment>
<dbReference type="GO" id="GO:0004674">
    <property type="term" value="F:protein serine/threonine kinase activity"/>
    <property type="evidence" value="ECO:0007669"/>
    <property type="project" value="UniProtKB-KW"/>
</dbReference>
<dbReference type="OMA" id="QDSKCEQ"/>
<comment type="catalytic activity">
    <reaction evidence="7">
        <text>L-threonyl-[protein] + ATP = O-phospho-L-threonyl-[protein] + ADP + H(+)</text>
        <dbReference type="Rhea" id="RHEA:46608"/>
        <dbReference type="Rhea" id="RHEA-COMP:11060"/>
        <dbReference type="Rhea" id="RHEA-COMP:11605"/>
        <dbReference type="ChEBI" id="CHEBI:15378"/>
        <dbReference type="ChEBI" id="CHEBI:30013"/>
        <dbReference type="ChEBI" id="CHEBI:30616"/>
        <dbReference type="ChEBI" id="CHEBI:61977"/>
        <dbReference type="ChEBI" id="CHEBI:456216"/>
        <dbReference type="EC" id="2.7.11.1"/>
    </reaction>
</comment>
<evidence type="ECO:0000259" key="13">
    <source>
        <dbReference type="PROSITE" id="PS50011"/>
    </source>
</evidence>
<dbReference type="EC" id="2.7.11.1" evidence="1"/>
<evidence type="ECO:0000256" key="12">
    <source>
        <dbReference type="SAM" id="MobiDB-lite"/>
    </source>
</evidence>
<dbReference type="VEuPathDB" id="FungiDB:DIURU_004943"/>
<evidence type="ECO:0000256" key="7">
    <source>
        <dbReference type="ARBA" id="ARBA00047899"/>
    </source>
</evidence>
<dbReference type="InterPro" id="IPR000719">
    <property type="entry name" value="Prot_kinase_dom"/>
</dbReference>
<dbReference type="EMBL" id="SWFT01000149">
    <property type="protein sequence ID" value="KAA8898089.1"/>
    <property type="molecule type" value="Genomic_DNA"/>
</dbReference>
<keyword evidence="2 11" id="KW-0723">Serine/threonine-protein kinase</keyword>
<dbReference type="AlphaFoldDB" id="A0A642UFM5"/>
<dbReference type="OrthoDB" id="6513151at2759"/>
<keyword evidence="6 10" id="KW-0067">ATP-binding</keyword>
<dbReference type="PANTHER" id="PTHR24343">
    <property type="entry name" value="SERINE/THREONINE KINASE"/>
    <property type="match status" value="1"/>
</dbReference>
<keyword evidence="3" id="KW-0808">Transferase</keyword>
<dbReference type="SUPFAM" id="SSF56112">
    <property type="entry name" value="Protein kinase-like (PK-like)"/>
    <property type="match status" value="1"/>
</dbReference>
<evidence type="ECO:0000256" key="10">
    <source>
        <dbReference type="PROSITE-ProRule" id="PRU10141"/>
    </source>
</evidence>
<dbReference type="Gene3D" id="1.10.510.10">
    <property type="entry name" value="Transferase(Phosphotransferase) domain 1"/>
    <property type="match status" value="1"/>
</dbReference>
<evidence type="ECO:0000256" key="3">
    <source>
        <dbReference type="ARBA" id="ARBA00022679"/>
    </source>
</evidence>
<evidence type="ECO:0000256" key="5">
    <source>
        <dbReference type="ARBA" id="ARBA00022777"/>
    </source>
</evidence>
<evidence type="ECO:0000256" key="1">
    <source>
        <dbReference type="ARBA" id="ARBA00012513"/>
    </source>
</evidence>
<dbReference type="PROSITE" id="PS00107">
    <property type="entry name" value="PROTEIN_KINASE_ATP"/>
    <property type="match status" value="1"/>
</dbReference>
<feature type="compositionally biased region" description="Basic and acidic residues" evidence="12">
    <location>
        <begin position="111"/>
        <end position="122"/>
    </location>
</feature>
<dbReference type="Pfam" id="PF00069">
    <property type="entry name" value="Pkinase"/>
    <property type="match status" value="1"/>
</dbReference>
<dbReference type="PROSITE" id="PS00108">
    <property type="entry name" value="PROTEIN_KINASE_ST"/>
    <property type="match status" value="1"/>
</dbReference>
<dbReference type="GO" id="GO:0030447">
    <property type="term" value="P:filamentous growth"/>
    <property type="evidence" value="ECO:0007669"/>
    <property type="project" value="UniProtKB-ARBA"/>
</dbReference>
<keyword evidence="15" id="KW-1185">Reference proteome</keyword>
<feature type="binding site" evidence="10">
    <location>
        <position position="246"/>
    </location>
    <ligand>
        <name>ATP</name>
        <dbReference type="ChEBI" id="CHEBI:30616"/>
    </ligand>
</feature>
<sequence length="499" mass="55464">MGDKSKKLGKWSRLFGIGEDEQSASSVSSKQASKAEETQGPQSRSVTPNQHTSHSHPSTPSSVSSADTKPYDPQGVTRSNINSAPVSRSGSTKKQLSRASSTKSPSVVEAPRFKMLENGNHEHHLRAVKRQEKISSLLKDLLGAKKLRDEAKSAVSFDVPQQVAPNQVGKAKPPTLVSGLVNYLNQHPQGLTSTTQTAELKSALPLLADDHRSFSEKYGRCQEVVGKGSYGVVRLSHKDDEVFAVKEFKRRAQESPEKYQKRLTAEFSIMASLKNLNVIKTYDLLKDAKGDFCEVMEYCAGGDLFSLIIAAGRLEYAEADCFFKQLIRGVNYIHKMGVAHRDLKPENLILTQSGVLKITDFGNSECFKMAWEDEVHMSVGVCGSSPYIAPEEFTQEEFDPRMVDIWACGVIYMAMRTGRQLWKLADAKADGFYAEYLEKRKQEGGYEPIESLKRARCRNVIYSVLDPKPERRITGPQILQSEWGREIKVCAAGDGIDPY</sequence>
<accession>A0A642UFM5</accession>
<dbReference type="GO" id="GO:0030003">
    <property type="term" value="P:intracellular monoatomic cation homeostasis"/>
    <property type="evidence" value="ECO:0007669"/>
    <property type="project" value="TreeGrafter"/>
</dbReference>
<evidence type="ECO:0000256" key="4">
    <source>
        <dbReference type="ARBA" id="ARBA00022741"/>
    </source>
</evidence>
<keyword evidence="4 10" id="KW-0547">Nucleotide-binding</keyword>
<name>A0A642UFM5_DIURU</name>
<evidence type="ECO:0000256" key="11">
    <source>
        <dbReference type="RuleBase" id="RU000304"/>
    </source>
</evidence>
<dbReference type="PANTHER" id="PTHR24343:SF558">
    <property type="entry name" value="PROTEIN KINASE DOMAIN-CONTAINING PROTEIN"/>
    <property type="match status" value="1"/>
</dbReference>
<dbReference type="FunFam" id="1.10.510.10:FF:000183">
    <property type="entry name" value="Serine/threonine-protein kinase hal4"/>
    <property type="match status" value="1"/>
</dbReference>
<evidence type="ECO:0000313" key="14">
    <source>
        <dbReference type="EMBL" id="KAA8898089.1"/>
    </source>
</evidence>